<organism evidence="1 2">
    <name type="scientific">Heterorhabditis bacteriophora</name>
    <name type="common">Entomopathogenic nematode worm</name>
    <dbReference type="NCBI Taxonomy" id="37862"/>
    <lineage>
        <taxon>Eukaryota</taxon>
        <taxon>Metazoa</taxon>
        <taxon>Ecdysozoa</taxon>
        <taxon>Nematoda</taxon>
        <taxon>Chromadorea</taxon>
        <taxon>Rhabditida</taxon>
        <taxon>Rhabditina</taxon>
        <taxon>Rhabditomorpha</taxon>
        <taxon>Strongyloidea</taxon>
        <taxon>Heterorhabditidae</taxon>
        <taxon>Heterorhabditis</taxon>
    </lineage>
</organism>
<proteinExistence type="predicted"/>
<evidence type="ECO:0000313" key="2">
    <source>
        <dbReference type="WBParaSite" id="Hba_10131"/>
    </source>
</evidence>
<dbReference type="Proteomes" id="UP000095283">
    <property type="component" value="Unplaced"/>
</dbReference>
<sequence>MDVSAAILIRSSWVVIEERWPTKSFLRQVTKFPRRRLETLCDECKTIA</sequence>
<keyword evidence="1" id="KW-1185">Reference proteome</keyword>
<dbReference type="AlphaFoldDB" id="A0A1I7WY19"/>
<name>A0A1I7WY19_HETBA</name>
<protein>
    <submittedName>
        <fullName evidence="2">Transposase</fullName>
    </submittedName>
</protein>
<reference evidence="2" key="1">
    <citation type="submission" date="2016-11" db="UniProtKB">
        <authorList>
            <consortium name="WormBaseParasite"/>
        </authorList>
    </citation>
    <scope>IDENTIFICATION</scope>
</reference>
<evidence type="ECO:0000313" key="1">
    <source>
        <dbReference type="Proteomes" id="UP000095283"/>
    </source>
</evidence>
<dbReference type="WBParaSite" id="Hba_10131">
    <property type="protein sequence ID" value="Hba_10131"/>
    <property type="gene ID" value="Hba_10131"/>
</dbReference>
<accession>A0A1I7WY19</accession>